<comment type="caution">
    <text evidence="2">The sequence shown here is derived from an EMBL/GenBank/DDBJ whole genome shotgun (WGS) entry which is preliminary data.</text>
</comment>
<geneLocation type="mitochondrion" evidence="2"/>
<keyword evidence="1" id="KW-0472">Membrane</keyword>
<gene>
    <name evidence="2" type="ORF">ABT39_MTgene3238</name>
</gene>
<sequence>MSYIHRSIDRPYPSPLCPYAISPPIRSWQLSVACNSSCPLACLLLCVGSIVMASVSAIGGVSAYAFASGGSLAIGSTATGASSSIGSRSIIGSRPTGSLTAGYRSRSLATFVSEALTSAMATGPGTGSFTESIQ</sequence>
<keyword evidence="1" id="KW-0812">Transmembrane</keyword>
<protein>
    <submittedName>
        <fullName evidence="2">Uncharacterized protein</fullName>
    </submittedName>
</protein>
<feature type="transmembrane region" description="Helical" evidence="1">
    <location>
        <begin position="40"/>
        <end position="67"/>
    </location>
</feature>
<proteinExistence type="predicted"/>
<dbReference type="EMBL" id="LKAM01000002">
    <property type="protein sequence ID" value="KUM50010.1"/>
    <property type="molecule type" value="Genomic_DNA"/>
</dbReference>
<evidence type="ECO:0000256" key="1">
    <source>
        <dbReference type="SAM" id="Phobius"/>
    </source>
</evidence>
<keyword evidence="1" id="KW-1133">Transmembrane helix</keyword>
<organism evidence="2">
    <name type="scientific">Picea glauca</name>
    <name type="common">White spruce</name>
    <name type="synonym">Pinus glauca</name>
    <dbReference type="NCBI Taxonomy" id="3330"/>
    <lineage>
        <taxon>Eukaryota</taxon>
        <taxon>Viridiplantae</taxon>
        <taxon>Streptophyta</taxon>
        <taxon>Embryophyta</taxon>
        <taxon>Tracheophyta</taxon>
        <taxon>Spermatophyta</taxon>
        <taxon>Pinopsida</taxon>
        <taxon>Pinidae</taxon>
        <taxon>Conifers I</taxon>
        <taxon>Pinales</taxon>
        <taxon>Pinaceae</taxon>
        <taxon>Picea</taxon>
    </lineage>
</organism>
<name>A0A101M377_PICGL</name>
<dbReference type="AlphaFoldDB" id="A0A101M377"/>
<reference evidence="2" key="1">
    <citation type="journal article" date="2015" name="Genome Biol. Evol.">
        <title>Organellar Genomes of White Spruce (Picea glauca): Assembly and Annotation.</title>
        <authorList>
            <person name="Jackman S.D."/>
            <person name="Warren R.L."/>
            <person name="Gibb E.A."/>
            <person name="Vandervalk B.P."/>
            <person name="Mohamadi H."/>
            <person name="Chu J."/>
            <person name="Raymond A."/>
            <person name="Pleasance S."/>
            <person name="Coope R."/>
            <person name="Wildung M.R."/>
            <person name="Ritland C.E."/>
            <person name="Bousquet J."/>
            <person name="Jones S.J."/>
            <person name="Bohlmann J."/>
            <person name="Birol I."/>
        </authorList>
    </citation>
    <scope>NUCLEOTIDE SEQUENCE [LARGE SCALE GENOMIC DNA]</scope>
    <source>
        <tissue evidence="2">Flushing bud</tissue>
    </source>
</reference>
<keyword evidence="2" id="KW-0496">Mitochondrion</keyword>
<accession>A0A101M377</accession>
<evidence type="ECO:0000313" key="2">
    <source>
        <dbReference type="EMBL" id="KUM50010.1"/>
    </source>
</evidence>